<evidence type="ECO:0000256" key="7">
    <source>
        <dbReference type="ARBA" id="ARBA00022840"/>
    </source>
</evidence>
<keyword evidence="8" id="KW-0902">Two-component regulatory system</keyword>
<organism evidence="15 16">
    <name type="scientific">Candidatus Desulfatibia vada</name>
    <dbReference type="NCBI Taxonomy" id="2841696"/>
    <lineage>
        <taxon>Bacteria</taxon>
        <taxon>Pseudomonadati</taxon>
        <taxon>Thermodesulfobacteriota</taxon>
        <taxon>Desulfobacteria</taxon>
        <taxon>Desulfobacterales</taxon>
        <taxon>Desulfobacterales incertae sedis</taxon>
        <taxon>Candidatus Desulfatibia</taxon>
    </lineage>
</organism>
<dbReference type="InterPro" id="IPR036890">
    <property type="entry name" value="HATPase_C_sf"/>
</dbReference>
<dbReference type="SMART" id="SM00388">
    <property type="entry name" value="HisKA"/>
    <property type="match status" value="1"/>
</dbReference>
<feature type="domain" description="PAS" evidence="13">
    <location>
        <begin position="265"/>
        <end position="304"/>
    </location>
</feature>
<dbReference type="InterPro" id="IPR036097">
    <property type="entry name" value="HisK_dim/P_sf"/>
</dbReference>
<keyword evidence="7" id="KW-0067">ATP-binding</keyword>
<dbReference type="Proteomes" id="UP000605201">
    <property type="component" value="Unassembled WGS sequence"/>
</dbReference>
<proteinExistence type="predicted"/>
<keyword evidence="5" id="KW-0547">Nucleotide-binding</keyword>
<dbReference type="SUPFAM" id="SSF55874">
    <property type="entry name" value="ATPase domain of HSP90 chaperone/DNA topoisomerase II/histidine kinase"/>
    <property type="match status" value="1"/>
</dbReference>
<dbReference type="CDD" id="cd00130">
    <property type="entry name" value="PAS"/>
    <property type="match status" value="1"/>
</dbReference>
<dbReference type="InterPro" id="IPR001789">
    <property type="entry name" value="Sig_transdc_resp-reg_receiver"/>
</dbReference>
<dbReference type="Gene3D" id="1.10.287.130">
    <property type="match status" value="1"/>
</dbReference>
<feature type="domain" description="Histidine kinase" evidence="11">
    <location>
        <begin position="387"/>
        <end position="608"/>
    </location>
</feature>
<dbReference type="InterPro" id="IPR000700">
    <property type="entry name" value="PAS-assoc_C"/>
</dbReference>
<evidence type="ECO:0000256" key="1">
    <source>
        <dbReference type="ARBA" id="ARBA00000085"/>
    </source>
</evidence>
<feature type="modified residue" description="4-aspartylphosphate" evidence="9">
    <location>
        <position position="678"/>
    </location>
</feature>
<dbReference type="InterPro" id="IPR003594">
    <property type="entry name" value="HATPase_dom"/>
</dbReference>
<gene>
    <name evidence="15" type="ORF">H8D96_04855</name>
</gene>
<evidence type="ECO:0000259" key="14">
    <source>
        <dbReference type="PROSITE" id="PS50113"/>
    </source>
</evidence>
<dbReference type="InterPro" id="IPR003661">
    <property type="entry name" value="HisK_dim/P_dom"/>
</dbReference>
<name>A0A8J6TPR1_9BACT</name>
<dbReference type="EC" id="2.7.13.3" evidence="2"/>
<dbReference type="PROSITE" id="PS50110">
    <property type="entry name" value="RESPONSE_REGULATORY"/>
    <property type="match status" value="1"/>
</dbReference>
<dbReference type="Gene3D" id="3.40.50.2300">
    <property type="match status" value="1"/>
</dbReference>
<accession>A0A8J6TPR1</accession>
<evidence type="ECO:0000256" key="9">
    <source>
        <dbReference type="PROSITE-ProRule" id="PRU00169"/>
    </source>
</evidence>
<sequence length="746" mass="83943">MLMDKDVNCSNFRGLLGYLTKHYGDEGVGQTLDGLVDNNSYLVADKENPSNLIRVHEHHLNDSAYWVSNEFSLTFFANAKKVVGGSNALVKAGEDAVIEQFSKTILFFSRIVSTKFICTQPAKINARFNRTKEVKLSELTNNSAVFELHYYPGFRVTKDICNWNMGIYIGIAKMTGAVDVKCEEIECVVNGGEHCSLRMTWKKGPGFLKQMLRWILRITSKDLIADYEETVKERDQLIDNLRQSEERYRALTDQSLTGIFIHLYGKIVYVNDCLAQMLSYSLGEMTDKNLWDFVHHEDRNMVKERELARSNGADAITHYEFRAIQKNGEPVWFGLFATTIDFNGHSACMGNVIDLTSKKQAEEESRKLEVHVRQSQKMEAIGTLAGGIAHDFNNLLMGIQGRASLMTADTDSSQPYFEHLKGIEEYVKSASDLTKQLLGFARGGKYEVKPADINEIVKKQNHMFGRTKKEITIREKYENNLWPAVVDQGQIEQVLLNLYINAWQSMPGGGILYVQTENVTLDENCTEPLEVKPGNYVKISVADTGVGMDAATRKRIFDPFFTTKEMSRGTGLGLSSVYGIIKNHGGFIDVKSVKGEGAVFDIYLPASKGEVIKEKAKEQKILKGSETVLLVDDEEIIIDVGKELLAILGYRALIARNGTDAIKICQENKDYIDMVILDMIMPEMDGGETYDKLKKVNPDLKVLLSSGYSIHGQAAEILERGCDGFIQKPFDIQNMSQKIREILDNR</sequence>
<keyword evidence="10" id="KW-0175">Coiled coil</keyword>
<evidence type="ECO:0000256" key="8">
    <source>
        <dbReference type="ARBA" id="ARBA00023012"/>
    </source>
</evidence>
<dbReference type="Pfam" id="PF02518">
    <property type="entry name" value="HATPase_c"/>
    <property type="match status" value="1"/>
</dbReference>
<dbReference type="PROSITE" id="PS50109">
    <property type="entry name" value="HIS_KIN"/>
    <property type="match status" value="1"/>
</dbReference>
<evidence type="ECO:0000259" key="13">
    <source>
        <dbReference type="PROSITE" id="PS50112"/>
    </source>
</evidence>
<dbReference type="CDD" id="cd00082">
    <property type="entry name" value="HisKA"/>
    <property type="match status" value="1"/>
</dbReference>
<evidence type="ECO:0000313" key="15">
    <source>
        <dbReference type="EMBL" id="MBC8431228.1"/>
    </source>
</evidence>
<evidence type="ECO:0000256" key="10">
    <source>
        <dbReference type="SAM" id="Coils"/>
    </source>
</evidence>
<dbReference type="InterPro" id="IPR004358">
    <property type="entry name" value="Sig_transdc_His_kin-like_C"/>
</dbReference>
<evidence type="ECO:0000313" key="16">
    <source>
        <dbReference type="Proteomes" id="UP000605201"/>
    </source>
</evidence>
<dbReference type="SUPFAM" id="SSF52172">
    <property type="entry name" value="CheY-like"/>
    <property type="match status" value="1"/>
</dbReference>
<dbReference type="InterPro" id="IPR005467">
    <property type="entry name" value="His_kinase_dom"/>
</dbReference>
<comment type="catalytic activity">
    <reaction evidence="1">
        <text>ATP + protein L-histidine = ADP + protein N-phospho-L-histidine.</text>
        <dbReference type="EC" id="2.7.13.3"/>
    </reaction>
</comment>
<dbReference type="PRINTS" id="PR00344">
    <property type="entry name" value="BCTRLSENSOR"/>
</dbReference>
<feature type="domain" description="PAC" evidence="14">
    <location>
        <begin position="317"/>
        <end position="367"/>
    </location>
</feature>
<comment type="caution">
    <text evidence="15">The sequence shown here is derived from an EMBL/GenBank/DDBJ whole genome shotgun (WGS) entry which is preliminary data.</text>
</comment>
<dbReference type="AlphaFoldDB" id="A0A8J6TPR1"/>
<reference evidence="15 16" key="1">
    <citation type="submission" date="2020-08" db="EMBL/GenBank/DDBJ databases">
        <title>Bridging the membrane lipid divide: bacteria of the FCB group superphylum have the potential to synthesize archaeal ether lipids.</title>
        <authorList>
            <person name="Villanueva L."/>
            <person name="Von Meijenfeldt F.A.B."/>
            <person name="Westbye A.B."/>
            <person name="Yadav S."/>
            <person name="Hopmans E.C."/>
            <person name="Dutilh B.E."/>
            <person name="Sinninghe Damste J.S."/>
        </authorList>
    </citation>
    <scope>NUCLEOTIDE SEQUENCE [LARGE SCALE GENOMIC DNA]</scope>
    <source>
        <strain evidence="15">NIOZ-UU17</strain>
    </source>
</reference>
<dbReference type="Pfam" id="PF13426">
    <property type="entry name" value="PAS_9"/>
    <property type="match status" value="1"/>
</dbReference>
<dbReference type="GO" id="GO:0005524">
    <property type="term" value="F:ATP binding"/>
    <property type="evidence" value="ECO:0007669"/>
    <property type="project" value="UniProtKB-KW"/>
</dbReference>
<dbReference type="SMART" id="SM00091">
    <property type="entry name" value="PAS"/>
    <property type="match status" value="1"/>
</dbReference>
<dbReference type="GO" id="GO:0000155">
    <property type="term" value="F:phosphorelay sensor kinase activity"/>
    <property type="evidence" value="ECO:0007669"/>
    <property type="project" value="InterPro"/>
</dbReference>
<evidence type="ECO:0000256" key="2">
    <source>
        <dbReference type="ARBA" id="ARBA00012438"/>
    </source>
</evidence>
<dbReference type="Gene3D" id="3.30.450.20">
    <property type="entry name" value="PAS domain"/>
    <property type="match status" value="1"/>
</dbReference>
<feature type="domain" description="Response regulatory" evidence="12">
    <location>
        <begin position="627"/>
        <end position="743"/>
    </location>
</feature>
<dbReference type="CDD" id="cd00156">
    <property type="entry name" value="REC"/>
    <property type="match status" value="1"/>
</dbReference>
<keyword evidence="4" id="KW-0808">Transferase</keyword>
<protein>
    <recommendedName>
        <fullName evidence="2">histidine kinase</fullName>
        <ecNumber evidence="2">2.7.13.3</ecNumber>
    </recommendedName>
</protein>
<feature type="coiled-coil region" evidence="10">
    <location>
        <begin position="224"/>
        <end position="254"/>
    </location>
</feature>
<dbReference type="PROSITE" id="PS50113">
    <property type="entry name" value="PAC"/>
    <property type="match status" value="1"/>
</dbReference>
<evidence type="ECO:0000256" key="6">
    <source>
        <dbReference type="ARBA" id="ARBA00022777"/>
    </source>
</evidence>
<dbReference type="SUPFAM" id="SSF47384">
    <property type="entry name" value="Homodimeric domain of signal transducing histidine kinase"/>
    <property type="match status" value="1"/>
</dbReference>
<dbReference type="SMART" id="SM00387">
    <property type="entry name" value="HATPase_c"/>
    <property type="match status" value="1"/>
</dbReference>
<dbReference type="InterPro" id="IPR000014">
    <property type="entry name" value="PAS"/>
</dbReference>
<dbReference type="PANTHER" id="PTHR43065">
    <property type="entry name" value="SENSOR HISTIDINE KINASE"/>
    <property type="match status" value="1"/>
</dbReference>
<evidence type="ECO:0000256" key="4">
    <source>
        <dbReference type="ARBA" id="ARBA00022679"/>
    </source>
</evidence>
<evidence type="ECO:0000259" key="11">
    <source>
        <dbReference type="PROSITE" id="PS50109"/>
    </source>
</evidence>
<keyword evidence="6" id="KW-0418">Kinase</keyword>
<dbReference type="NCBIfam" id="TIGR00229">
    <property type="entry name" value="sensory_box"/>
    <property type="match status" value="1"/>
</dbReference>
<dbReference type="EMBL" id="JACNIG010000122">
    <property type="protein sequence ID" value="MBC8431228.1"/>
    <property type="molecule type" value="Genomic_DNA"/>
</dbReference>
<evidence type="ECO:0000256" key="3">
    <source>
        <dbReference type="ARBA" id="ARBA00022553"/>
    </source>
</evidence>
<dbReference type="Gene3D" id="3.30.565.10">
    <property type="entry name" value="Histidine kinase-like ATPase, C-terminal domain"/>
    <property type="match status" value="1"/>
</dbReference>
<dbReference type="SUPFAM" id="SSF55785">
    <property type="entry name" value="PYP-like sensor domain (PAS domain)"/>
    <property type="match status" value="1"/>
</dbReference>
<dbReference type="SMART" id="SM00448">
    <property type="entry name" value="REC"/>
    <property type="match status" value="1"/>
</dbReference>
<dbReference type="PANTHER" id="PTHR43065:SF46">
    <property type="entry name" value="C4-DICARBOXYLATE TRANSPORT SENSOR PROTEIN DCTB"/>
    <property type="match status" value="1"/>
</dbReference>
<dbReference type="InterPro" id="IPR011006">
    <property type="entry name" value="CheY-like_superfamily"/>
</dbReference>
<dbReference type="PROSITE" id="PS50112">
    <property type="entry name" value="PAS"/>
    <property type="match status" value="1"/>
</dbReference>
<dbReference type="Pfam" id="PF00072">
    <property type="entry name" value="Response_reg"/>
    <property type="match status" value="1"/>
</dbReference>
<keyword evidence="3 9" id="KW-0597">Phosphoprotein</keyword>
<evidence type="ECO:0000256" key="5">
    <source>
        <dbReference type="ARBA" id="ARBA00022741"/>
    </source>
</evidence>
<evidence type="ECO:0000259" key="12">
    <source>
        <dbReference type="PROSITE" id="PS50110"/>
    </source>
</evidence>
<dbReference type="InterPro" id="IPR035965">
    <property type="entry name" value="PAS-like_dom_sf"/>
</dbReference>